<keyword evidence="6" id="KW-1185">Reference proteome</keyword>
<name>A0A841BTQ9_9ACTN</name>
<feature type="domain" description="Mannitol dehydrogenase N-terminal" evidence="3">
    <location>
        <begin position="33"/>
        <end position="257"/>
    </location>
</feature>
<dbReference type="GO" id="GO:0008866">
    <property type="term" value="F:fructuronate reductase activity"/>
    <property type="evidence" value="ECO:0007669"/>
    <property type="project" value="UniProtKB-EC"/>
</dbReference>
<dbReference type="Gene3D" id="1.10.1040.10">
    <property type="entry name" value="N-(1-d-carboxylethyl)-l-norvaline Dehydrogenase, domain 2"/>
    <property type="match status" value="1"/>
</dbReference>
<feature type="domain" description="Mannitol dehydrogenase C-terminal" evidence="4">
    <location>
        <begin position="266"/>
        <end position="413"/>
    </location>
</feature>
<evidence type="ECO:0000259" key="4">
    <source>
        <dbReference type="Pfam" id="PF08125"/>
    </source>
</evidence>
<organism evidence="5 6">
    <name type="scientific">Allocatelliglobosispora scoriae</name>
    <dbReference type="NCBI Taxonomy" id="643052"/>
    <lineage>
        <taxon>Bacteria</taxon>
        <taxon>Bacillati</taxon>
        <taxon>Actinomycetota</taxon>
        <taxon>Actinomycetes</taxon>
        <taxon>Micromonosporales</taxon>
        <taxon>Micromonosporaceae</taxon>
        <taxon>Allocatelliglobosispora</taxon>
    </lineage>
</organism>
<protein>
    <submittedName>
        <fullName evidence="5">Fructuronate reductase</fullName>
        <ecNumber evidence="5">1.1.1.57</ecNumber>
    </submittedName>
</protein>
<accession>A0A841BTQ9</accession>
<evidence type="ECO:0000256" key="1">
    <source>
        <dbReference type="ARBA" id="ARBA00023002"/>
    </source>
</evidence>
<dbReference type="GO" id="GO:0008926">
    <property type="term" value="F:mannitol-1-phosphate 5-dehydrogenase activity"/>
    <property type="evidence" value="ECO:0007669"/>
    <property type="project" value="UniProtKB-EC"/>
</dbReference>
<dbReference type="InterPro" id="IPR050988">
    <property type="entry name" value="Mannitol_DH/Oxidoreductase"/>
</dbReference>
<dbReference type="InterPro" id="IPR008927">
    <property type="entry name" value="6-PGluconate_DH-like_C_sf"/>
</dbReference>
<dbReference type="Pfam" id="PF01232">
    <property type="entry name" value="Mannitol_dh"/>
    <property type="match status" value="1"/>
</dbReference>
<dbReference type="Gene3D" id="3.40.50.720">
    <property type="entry name" value="NAD(P)-binding Rossmann-like Domain"/>
    <property type="match status" value="1"/>
</dbReference>
<evidence type="ECO:0000259" key="3">
    <source>
        <dbReference type="Pfam" id="PF01232"/>
    </source>
</evidence>
<dbReference type="InterPro" id="IPR013328">
    <property type="entry name" value="6PGD_dom2"/>
</dbReference>
<proteinExistence type="predicted"/>
<dbReference type="AlphaFoldDB" id="A0A841BTQ9"/>
<evidence type="ECO:0000313" key="5">
    <source>
        <dbReference type="EMBL" id="MBB5870303.1"/>
    </source>
</evidence>
<dbReference type="InterPro" id="IPR000669">
    <property type="entry name" value="Mannitol_DH"/>
</dbReference>
<dbReference type="InterPro" id="IPR036291">
    <property type="entry name" value="NAD(P)-bd_dom_sf"/>
</dbReference>
<gene>
    <name evidence="5" type="ORF">F4553_003682</name>
</gene>
<sequence>MAVKQLRLDRTALSSLPSECRPAIDPADLRTGMVHLGVGAFHRAHQAVFTEAAIAASGGDWGTVGVAPSSRSVVDALAAQDNLFSVVTLGGADGERARVVAALTGTAHAASDPAAVTALIADPAVRIISLTVTEKAYRPGAALLRLLLTGLAARAAADAGPITLLSCDNLPANGRALRAALIGELATTEQSSLAEWFEQQVSCPSSMVDRIVPASTVATLSSARRILGTADLAAVAAEPFRQWVIEDDFAAGRPDWAAAGATFTSDVTDWEHLKLRGLNGVHSALAYLGALAGRETIAEALDLPGMRSLLRSYVSGEVAASLAPPDGVSVVDYGDTVLERFANPQLGHRTWQVAMDGSQKLPQRVVSVVDADGVEPQLGTLILAAWAQFALGRSDDGGELPLDDPRAAEIRADPTTAALFGPGGILPLADPAHLVAVQRWRDELASHGAAEVVRRCL</sequence>
<evidence type="ECO:0000256" key="2">
    <source>
        <dbReference type="ARBA" id="ARBA00048615"/>
    </source>
</evidence>
<reference evidence="5 6" key="1">
    <citation type="submission" date="2020-08" db="EMBL/GenBank/DDBJ databases">
        <title>Sequencing the genomes of 1000 actinobacteria strains.</title>
        <authorList>
            <person name="Klenk H.-P."/>
        </authorList>
    </citation>
    <scope>NUCLEOTIDE SEQUENCE [LARGE SCALE GENOMIC DNA]</scope>
    <source>
        <strain evidence="5 6">DSM 45362</strain>
    </source>
</reference>
<comment type="catalytic activity">
    <reaction evidence="2">
        <text>D-mannitol 1-phosphate + NAD(+) = beta-D-fructose 6-phosphate + NADH + H(+)</text>
        <dbReference type="Rhea" id="RHEA:19661"/>
        <dbReference type="ChEBI" id="CHEBI:15378"/>
        <dbReference type="ChEBI" id="CHEBI:57540"/>
        <dbReference type="ChEBI" id="CHEBI:57634"/>
        <dbReference type="ChEBI" id="CHEBI:57945"/>
        <dbReference type="ChEBI" id="CHEBI:61381"/>
        <dbReference type="EC" id="1.1.1.17"/>
    </reaction>
</comment>
<dbReference type="EC" id="1.1.1.57" evidence="5"/>
<evidence type="ECO:0000313" key="6">
    <source>
        <dbReference type="Proteomes" id="UP000587527"/>
    </source>
</evidence>
<dbReference type="SUPFAM" id="SSF51735">
    <property type="entry name" value="NAD(P)-binding Rossmann-fold domains"/>
    <property type="match status" value="1"/>
</dbReference>
<dbReference type="PANTHER" id="PTHR43362">
    <property type="entry name" value="MANNITOL DEHYDROGENASE DSF1-RELATED"/>
    <property type="match status" value="1"/>
</dbReference>
<dbReference type="PANTHER" id="PTHR43362:SF1">
    <property type="entry name" value="MANNITOL DEHYDROGENASE 2-RELATED"/>
    <property type="match status" value="1"/>
</dbReference>
<dbReference type="PRINTS" id="PR00084">
    <property type="entry name" value="MTLDHDRGNASE"/>
</dbReference>
<dbReference type="Pfam" id="PF08125">
    <property type="entry name" value="Mannitol_dh_C"/>
    <property type="match status" value="1"/>
</dbReference>
<dbReference type="EMBL" id="JACHMN010000002">
    <property type="protein sequence ID" value="MBB5870303.1"/>
    <property type="molecule type" value="Genomic_DNA"/>
</dbReference>
<dbReference type="SUPFAM" id="SSF48179">
    <property type="entry name" value="6-phosphogluconate dehydrogenase C-terminal domain-like"/>
    <property type="match status" value="1"/>
</dbReference>
<dbReference type="RefSeq" id="WP_184837605.1">
    <property type="nucleotide sequence ID" value="NZ_JACHMN010000002.1"/>
</dbReference>
<dbReference type="Proteomes" id="UP000587527">
    <property type="component" value="Unassembled WGS sequence"/>
</dbReference>
<keyword evidence="1 5" id="KW-0560">Oxidoreductase</keyword>
<dbReference type="InterPro" id="IPR013118">
    <property type="entry name" value="Mannitol_DH_C"/>
</dbReference>
<comment type="caution">
    <text evidence="5">The sequence shown here is derived from an EMBL/GenBank/DDBJ whole genome shotgun (WGS) entry which is preliminary data.</text>
</comment>
<dbReference type="InterPro" id="IPR013131">
    <property type="entry name" value="Mannitol_DH_N"/>
</dbReference>